<dbReference type="KEGG" id="svt:SVTN_32705"/>
<dbReference type="Proteomes" id="UP000031774">
    <property type="component" value="Chromosome"/>
</dbReference>
<protein>
    <recommendedName>
        <fullName evidence="4">Secreted protein</fullName>
    </recommendedName>
</protein>
<dbReference type="AlphaFoldDB" id="A0A0B5I2M9"/>
<evidence type="ECO:0000313" key="2">
    <source>
        <dbReference type="EMBL" id="AJF68400.1"/>
    </source>
</evidence>
<dbReference type="PROSITE" id="PS51257">
    <property type="entry name" value="PROKAR_LIPOPROTEIN"/>
    <property type="match status" value="1"/>
</dbReference>
<evidence type="ECO:0000256" key="1">
    <source>
        <dbReference type="SAM" id="SignalP"/>
    </source>
</evidence>
<dbReference type="HOGENOM" id="CLU_180109_0_0_11"/>
<evidence type="ECO:0000313" key="3">
    <source>
        <dbReference type="Proteomes" id="UP000031774"/>
    </source>
</evidence>
<keyword evidence="3" id="KW-1185">Reference proteome</keyword>
<name>A0A0B5I2M9_9ACTN</name>
<feature type="signal peptide" evidence="1">
    <location>
        <begin position="1"/>
        <end position="27"/>
    </location>
</feature>
<sequence length="101" mass="10134">MTSTRRISSILAVAAAFSCLGAAGASAANAAEATGPLGPKINPVSELDALTMTGIPEESRGRFPGVASQLSGLSRVNELGQLRQLTDLAAPATGLLPEIST</sequence>
<dbReference type="RefSeq" id="WP_041132323.1">
    <property type="nucleotide sequence ID" value="NZ_CP010407.1"/>
</dbReference>
<dbReference type="EMBL" id="CP010407">
    <property type="protein sequence ID" value="AJF68400.1"/>
    <property type="molecule type" value="Genomic_DNA"/>
</dbReference>
<keyword evidence="1" id="KW-0732">Signal</keyword>
<accession>A0A0B5I2M9</accession>
<feature type="chain" id="PRO_5039398513" description="Secreted protein" evidence="1">
    <location>
        <begin position="28"/>
        <end position="101"/>
    </location>
</feature>
<reference evidence="2 3" key="1">
    <citation type="submission" date="2014-12" db="EMBL/GenBank/DDBJ databases">
        <title>Complete genome sequence of Streptomyces vietnamensis strain GIMV4.0001, a genetic manipulable producer of the benzoisochromanequinone antibiotic granaticin.</title>
        <authorList>
            <person name="Deng M.R."/>
            <person name="Guo J."/>
            <person name="Ma L.Y."/>
            <person name="Feng G.D."/>
            <person name="Mo C.Y."/>
            <person name="Zhu H.H."/>
        </authorList>
    </citation>
    <scope>NUCLEOTIDE SEQUENCE [LARGE SCALE GENOMIC DNA]</scope>
    <source>
        <strain evidence="3">GIMV4.0001</strain>
    </source>
</reference>
<gene>
    <name evidence="2" type="ORF">SVTN_32705</name>
</gene>
<organism evidence="2 3">
    <name type="scientific">Streptomyces vietnamensis</name>
    <dbReference type="NCBI Taxonomy" id="362257"/>
    <lineage>
        <taxon>Bacteria</taxon>
        <taxon>Bacillati</taxon>
        <taxon>Actinomycetota</taxon>
        <taxon>Actinomycetes</taxon>
        <taxon>Kitasatosporales</taxon>
        <taxon>Streptomycetaceae</taxon>
        <taxon>Streptomyces</taxon>
    </lineage>
</organism>
<evidence type="ECO:0008006" key="4">
    <source>
        <dbReference type="Google" id="ProtNLM"/>
    </source>
</evidence>
<proteinExistence type="predicted"/>